<protein>
    <submittedName>
        <fullName evidence="1">Uncharacterized protein</fullName>
    </submittedName>
</protein>
<sequence length="188" mass="21348">MSIKLYRKTNKTDSSIFEYQKSKSTRRPPGNVPYIVDNLWEWARPEDMPNRRHSVFAGPDPEALDIEGQAYQVELSSDAVVAQIPENDAKWHPDVKRLPKAVLKHLGLGWATLPLEEKAHISPLWGPCLSAQEVERLLDEELLVDLKGELRKLITLWDDAKLVSQNGDCPFSTGEAFFEASSWRLIPT</sequence>
<proteinExistence type="predicted"/>
<keyword evidence="2" id="KW-1185">Reference proteome</keyword>
<comment type="caution">
    <text evidence="1">The sequence shown here is derived from an EMBL/GenBank/DDBJ whole genome shotgun (WGS) entry which is preliminary data.</text>
</comment>
<name>A0ABT1G8I0_9GAMM</name>
<organism evidence="1 2">
    <name type="scientific">Natronospira proteinivora</name>
    <dbReference type="NCBI Taxonomy" id="1807133"/>
    <lineage>
        <taxon>Bacteria</taxon>
        <taxon>Pseudomonadati</taxon>
        <taxon>Pseudomonadota</taxon>
        <taxon>Gammaproteobacteria</taxon>
        <taxon>Natronospirales</taxon>
        <taxon>Natronospiraceae</taxon>
        <taxon>Natronospira</taxon>
    </lineage>
</organism>
<dbReference type="RefSeq" id="WP_253448118.1">
    <property type="nucleotide sequence ID" value="NZ_JALJYF010000002.1"/>
</dbReference>
<dbReference type="EMBL" id="JALJYF010000002">
    <property type="protein sequence ID" value="MCP1727624.1"/>
    <property type="molecule type" value="Genomic_DNA"/>
</dbReference>
<evidence type="ECO:0000313" key="1">
    <source>
        <dbReference type="EMBL" id="MCP1727624.1"/>
    </source>
</evidence>
<dbReference type="Proteomes" id="UP001523550">
    <property type="component" value="Unassembled WGS sequence"/>
</dbReference>
<gene>
    <name evidence="1" type="ORF">J2T60_001624</name>
</gene>
<evidence type="ECO:0000313" key="2">
    <source>
        <dbReference type="Proteomes" id="UP001523550"/>
    </source>
</evidence>
<accession>A0ABT1G8I0</accession>
<reference evidence="1 2" key="1">
    <citation type="submission" date="2022-03" db="EMBL/GenBank/DDBJ databases">
        <title>Genomic Encyclopedia of Type Strains, Phase III (KMG-III): the genomes of soil and plant-associated and newly described type strains.</title>
        <authorList>
            <person name="Whitman W."/>
        </authorList>
    </citation>
    <scope>NUCLEOTIDE SEQUENCE [LARGE SCALE GENOMIC DNA]</scope>
    <source>
        <strain evidence="1 2">BSker1</strain>
    </source>
</reference>